<dbReference type="PROSITE" id="PS50043">
    <property type="entry name" value="HTH_LUXR_2"/>
    <property type="match status" value="1"/>
</dbReference>
<evidence type="ECO:0000313" key="5">
    <source>
        <dbReference type="EMBL" id="QIS18458.1"/>
    </source>
</evidence>
<name>A0A6G9YYY4_9NOCA</name>
<dbReference type="AlphaFoldDB" id="A0A6G9YYY4"/>
<dbReference type="PRINTS" id="PR00038">
    <property type="entry name" value="HTHLUXR"/>
</dbReference>
<evidence type="ECO:0000256" key="1">
    <source>
        <dbReference type="ARBA" id="ARBA00023015"/>
    </source>
</evidence>
<proteinExistence type="predicted"/>
<reference evidence="5 6" key="1">
    <citation type="journal article" date="2019" name="ACS Chem. Biol.">
        <title>Identification and Mobilization of a Cryptic Antibiotic Biosynthesis Gene Locus from a Human-Pathogenic Nocardia Isolate.</title>
        <authorList>
            <person name="Herisse M."/>
            <person name="Ishida K."/>
            <person name="Porter J.L."/>
            <person name="Howden B."/>
            <person name="Hertweck C."/>
            <person name="Stinear T.P."/>
            <person name="Pidot S.J."/>
        </authorList>
    </citation>
    <scope>NUCLEOTIDE SEQUENCE [LARGE SCALE GENOMIC DNA]</scope>
    <source>
        <strain evidence="5 6">AUSMDU00012715</strain>
    </source>
</reference>
<dbReference type="SUPFAM" id="SSF52172">
    <property type="entry name" value="CheY-like"/>
    <property type="match status" value="1"/>
</dbReference>
<sequence>MIFVARLEIIDSRPAFRLGLTSILSDAGFEQVHTCGAWNQELFSTADLFLIDPGSLAGRRPISYAFTLRFLNLALSRGPVILLDHSGSPGALDGFRRYGIQGVLSAQSDRDEIITAVVRVSAGKRYWRGCRDDLPDPGQESVLSPREQQVLNRIAKGHTHGQVARALGISVHTVDTYVKRIRSKLELGNKAELTRAALLGCTDDFCFLGLVDDELDDVEYGPPDQTCCEM</sequence>
<dbReference type="SUPFAM" id="SSF46894">
    <property type="entry name" value="C-terminal effector domain of the bipartite response regulators"/>
    <property type="match status" value="1"/>
</dbReference>
<dbReference type="CDD" id="cd06170">
    <property type="entry name" value="LuxR_C_like"/>
    <property type="match status" value="1"/>
</dbReference>
<dbReference type="GO" id="GO:0006355">
    <property type="term" value="P:regulation of DNA-templated transcription"/>
    <property type="evidence" value="ECO:0007669"/>
    <property type="project" value="InterPro"/>
</dbReference>
<dbReference type="PANTHER" id="PTHR44688">
    <property type="entry name" value="DNA-BINDING TRANSCRIPTIONAL ACTIVATOR DEVR_DOSR"/>
    <property type="match status" value="1"/>
</dbReference>
<evidence type="ECO:0000256" key="3">
    <source>
        <dbReference type="ARBA" id="ARBA00023163"/>
    </source>
</evidence>
<dbReference type="PANTHER" id="PTHR44688:SF16">
    <property type="entry name" value="DNA-BINDING TRANSCRIPTIONAL ACTIVATOR DEVR_DOSR"/>
    <property type="match status" value="1"/>
</dbReference>
<keyword evidence="3" id="KW-0804">Transcription</keyword>
<dbReference type="SMART" id="SM00421">
    <property type="entry name" value="HTH_LUXR"/>
    <property type="match status" value="1"/>
</dbReference>
<dbReference type="InterPro" id="IPR000792">
    <property type="entry name" value="Tscrpt_reg_LuxR_C"/>
</dbReference>
<dbReference type="EMBL" id="CP046173">
    <property type="protein sequence ID" value="QIS18458.1"/>
    <property type="molecule type" value="Genomic_DNA"/>
</dbReference>
<evidence type="ECO:0000256" key="2">
    <source>
        <dbReference type="ARBA" id="ARBA00023125"/>
    </source>
</evidence>
<dbReference type="InterPro" id="IPR016032">
    <property type="entry name" value="Sig_transdc_resp-reg_C-effctor"/>
</dbReference>
<dbReference type="Pfam" id="PF00196">
    <property type="entry name" value="GerE"/>
    <property type="match status" value="1"/>
</dbReference>
<accession>A0A6G9YYY4</accession>
<organism evidence="5 6">
    <name type="scientific">Nocardia terpenica</name>
    <dbReference type="NCBI Taxonomy" id="455432"/>
    <lineage>
        <taxon>Bacteria</taxon>
        <taxon>Bacillati</taxon>
        <taxon>Actinomycetota</taxon>
        <taxon>Actinomycetes</taxon>
        <taxon>Mycobacteriales</taxon>
        <taxon>Nocardiaceae</taxon>
        <taxon>Nocardia</taxon>
    </lineage>
</organism>
<dbReference type="Proteomes" id="UP000500953">
    <property type="component" value="Chromosome"/>
</dbReference>
<gene>
    <name evidence="5" type="ORF">F6W96_09345</name>
</gene>
<dbReference type="Gene3D" id="3.40.50.2300">
    <property type="match status" value="1"/>
</dbReference>
<feature type="domain" description="HTH luxR-type" evidence="4">
    <location>
        <begin position="136"/>
        <end position="201"/>
    </location>
</feature>
<protein>
    <submittedName>
        <fullName evidence="5">DNA-binding response regulator</fullName>
    </submittedName>
</protein>
<evidence type="ECO:0000259" key="4">
    <source>
        <dbReference type="PROSITE" id="PS50043"/>
    </source>
</evidence>
<dbReference type="GO" id="GO:0003677">
    <property type="term" value="F:DNA binding"/>
    <property type="evidence" value="ECO:0007669"/>
    <property type="project" value="UniProtKB-KW"/>
</dbReference>
<dbReference type="InterPro" id="IPR011006">
    <property type="entry name" value="CheY-like_superfamily"/>
</dbReference>
<keyword evidence="1" id="KW-0805">Transcription regulation</keyword>
<keyword evidence="2 5" id="KW-0238">DNA-binding</keyword>
<evidence type="ECO:0000313" key="6">
    <source>
        <dbReference type="Proteomes" id="UP000500953"/>
    </source>
</evidence>